<dbReference type="InterPro" id="IPR006059">
    <property type="entry name" value="SBP"/>
</dbReference>
<dbReference type="EMBL" id="AYZF01000008">
    <property type="protein sequence ID" value="KRN07102.1"/>
    <property type="molecule type" value="Genomic_DNA"/>
</dbReference>
<dbReference type="AlphaFoldDB" id="A0A0R2DT38"/>
<organism evidence="1 2">
    <name type="scientific">Liquorilactobacillus sucicola DSM 21376 = JCM 15457</name>
    <dbReference type="NCBI Taxonomy" id="1423806"/>
    <lineage>
        <taxon>Bacteria</taxon>
        <taxon>Bacillati</taxon>
        <taxon>Bacillota</taxon>
        <taxon>Bacilli</taxon>
        <taxon>Lactobacillales</taxon>
        <taxon>Lactobacillaceae</taxon>
        <taxon>Liquorilactobacillus</taxon>
    </lineage>
</organism>
<dbReference type="Gene3D" id="3.40.190.10">
    <property type="entry name" value="Periplasmic binding protein-like II"/>
    <property type="match status" value="2"/>
</dbReference>
<dbReference type="Pfam" id="PF01547">
    <property type="entry name" value="SBP_bac_1"/>
    <property type="match status" value="1"/>
</dbReference>
<dbReference type="PANTHER" id="PTHR43649:SF12">
    <property type="entry name" value="DIACETYLCHITOBIOSE BINDING PROTEIN DASA"/>
    <property type="match status" value="1"/>
</dbReference>
<proteinExistence type="predicted"/>
<evidence type="ECO:0000313" key="2">
    <source>
        <dbReference type="Proteomes" id="UP000050961"/>
    </source>
</evidence>
<dbReference type="Proteomes" id="UP000050961">
    <property type="component" value="Unassembled WGS sequence"/>
</dbReference>
<dbReference type="PANTHER" id="PTHR43649">
    <property type="entry name" value="ARABINOSE-BINDING PROTEIN-RELATED"/>
    <property type="match status" value="1"/>
</dbReference>
<keyword evidence="2" id="KW-1185">Reference proteome</keyword>
<gene>
    <name evidence="1" type="ORF">FD15_GL000671</name>
</gene>
<name>A0A0R2DT38_9LACO</name>
<dbReference type="STRING" id="1423806.FD15_GL000671"/>
<sequence>MTLLASKKNEGGGRMTFMRRKLSTLFFVLIIPIFFIAGCSSNSQQSNSNKIKLNFFNQKPEISSQYQKLAKMYTKEHPNVSIQITTSGQGGGAAALQAKFASGEAPDIIMLGGLPEIDRYKDHLVSLQGLPATKTILPSLRSGGISEKRLVGLPVDLEAYGWSYNKAVFAKAGVNAAAIHNYADFVRAVKKIDAQKDKLGLSGVFGFNGADTNSIASVSAQFTSQAYDNDQVKAFKSTEFPWKYGTQMHAYYTLIRNYSVQPILSVKYDPSVQDLFYNGKVAMIPQGNWIVPTLDGIEKGFVQKNLGMLPFFTKNDGSDRLLTGSSWYLGVTNDHPKREKAAKDFVNWMFTSRDAENVIINEMRFVPATKNFDVTRLPDDLSKDIYRIGSAKNARAPIHKQYPNGFSTQVLGPYIQRYFVYDITWKQLEKVVTTKYRQLREIQSGE</sequence>
<protein>
    <submittedName>
        <fullName evidence="1">ABC-type sugar transport system, periplasmic component</fullName>
    </submittedName>
</protein>
<comment type="caution">
    <text evidence="1">The sequence shown here is derived from an EMBL/GenBank/DDBJ whole genome shotgun (WGS) entry which is preliminary data.</text>
</comment>
<dbReference type="PATRIC" id="fig|1423806.3.peg.683"/>
<dbReference type="eggNOG" id="COG1653">
    <property type="taxonomic scope" value="Bacteria"/>
</dbReference>
<dbReference type="SUPFAM" id="SSF53850">
    <property type="entry name" value="Periplasmic binding protein-like II"/>
    <property type="match status" value="1"/>
</dbReference>
<keyword evidence="1" id="KW-0813">Transport</keyword>
<keyword evidence="1" id="KW-0762">Sugar transport</keyword>
<evidence type="ECO:0000313" key="1">
    <source>
        <dbReference type="EMBL" id="KRN07102.1"/>
    </source>
</evidence>
<accession>A0A0R2DT38</accession>
<reference evidence="1 2" key="1">
    <citation type="journal article" date="2015" name="Genome Announc.">
        <title>Expanding the biotechnology potential of lactobacilli through comparative genomics of 213 strains and associated genera.</title>
        <authorList>
            <person name="Sun Z."/>
            <person name="Harris H.M."/>
            <person name="McCann A."/>
            <person name="Guo C."/>
            <person name="Argimon S."/>
            <person name="Zhang W."/>
            <person name="Yang X."/>
            <person name="Jeffery I.B."/>
            <person name="Cooney J.C."/>
            <person name="Kagawa T.F."/>
            <person name="Liu W."/>
            <person name="Song Y."/>
            <person name="Salvetti E."/>
            <person name="Wrobel A."/>
            <person name="Rasinkangas P."/>
            <person name="Parkhill J."/>
            <person name="Rea M.C."/>
            <person name="O'Sullivan O."/>
            <person name="Ritari J."/>
            <person name="Douillard F.P."/>
            <person name="Paul Ross R."/>
            <person name="Yang R."/>
            <person name="Briner A.E."/>
            <person name="Felis G.E."/>
            <person name="de Vos W.M."/>
            <person name="Barrangou R."/>
            <person name="Klaenhammer T.R."/>
            <person name="Caufield P.W."/>
            <person name="Cui Y."/>
            <person name="Zhang H."/>
            <person name="O'Toole P.W."/>
        </authorList>
    </citation>
    <scope>NUCLEOTIDE SEQUENCE [LARGE SCALE GENOMIC DNA]</scope>
    <source>
        <strain evidence="1 2">DSM 21376</strain>
    </source>
</reference>
<dbReference type="InterPro" id="IPR050490">
    <property type="entry name" value="Bact_solute-bd_prot1"/>
</dbReference>